<dbReference type="SUPFAM" id="SSF52151">
    <property type="entry name" value="FabD/lysophospholipase-like"/>
    <property type="match status" value="1"/>
</dbReference>
<dbReference type="InterPro" id="IPR016035">
    <property type="entry name" value="Acyl_Trfase/lysoPLipase"/>
</dbReference>
<protein>
    <submittedName>
        <fullName evidence="1">Patatin-like phospholipase family protein</fullName>
    </submittedName>
</protein>
<gene>
    <name evidence="1" type="ORF">ACFOKA_03040</name>
</gene>
<sequence length="355" mass="39489">MNALRLIAGKTARARIKQDGLTPEMIKMVLGASGGPKWLVLLGLDKFVFGHWLHTSTHKIDLIGSSIGAWRMASAAHPNALKTIETFIGLYMQFRSEHAANAEVLTTASYSFLHKLYSPAEATRLVINPLRNLNIVTARVKGLRENSSRFKEAGSIIVSAAANSLRRDHLAKFYERVVFYSGEHEACPEAWSGFSQSNVKLSGDILADVLMASGSIPFVGEPVINIEGAPKGVYRDGGIIDYHFDTPWNIDDGIILYPHFYPYLIPGWFDKRIKSRVVKGAVWDNILLLAPSEAFIQALPKGKIPDRNDFISMNDAERLNYWAAVTKESERLAEEFADCLEEPDKLYARLEIAPA</sequence>
<evidence type="ECO:0000313" key="1">
    <source>
        <dbReference type="EMBL" id="MFC3050875.1"/>
    </source>
</evidence>
<dbReference type="EMBL" id="JBHRSL010000002">
    <property type="protein sequence ID" value="MFC3050875.1"/>
    <property type="molecule type" value="Genomic_DNA"/>
</dbReference>
<proteinExistence type="predicted"/>
<organism evidence="1 2">
    <name type="scientific">Kordiimonas pumila</name>
    <dbReference type="NCBI Taxonomy" id="2161677"/>
    <lineage>
        <taxon>Bacteria</taxon>
        <taxon>Pseudomonadati</taxon>
        <taxon>Pseudomonadota</taxon>
        <taxon>Alphaproteobacteria</taxon>
        <taxon>Kordiimonadales</taxon>
        <taxon>Kordiimonadaceae</taxon>
        <taxon>Kordiimonas</taxon>
    </lineage>
</organism>
<comment type="caution">
    <text evidence="1">The sequence shown here is derived from an EMBL/GenBank/DDBJ whole genome shotgun (WGS) entry which is preliminary data.</text>
</comment>
<reference evidence="2" key="1">
    <citation type="journal article" date="2019" name="Int. J. Syst. Evol. Microbiol.">
        <title>The Global Catalogue of Microorganisms (GCM) 10K type strain sequencing project: providing services to taxonomists for standard genome sequencing and annotation.</title>
        <authorList>
            <consortium name="The Broad Institute Genomics Platform"/>
            <consortium name="The Broad Institute Genome Sequencing Center for Infectious Disease"/>
            <person name="Wu L."/>
            <person name="Ma J."/>
        </authorList>
    </citation>
    <scope>NUCLEOTIDE SEQUENCE [LARGE SCALE GENOMIC DNA]</scope>
    <source>
        <strain evidence="2">KCTC 62164</strain>
    </source>
</reference>
<evidence type="ECO:0000313" key="2">
    <source>
        <dbReference type="Proteomes" id="UP001595444"/>
    </source>
</evidence>
<accession>A0ABV7D1W5</accession>
<keyword evidence="2" id="KW-1185">Reference proteome</keyword>
<dbReference type="RefSeq" id="WP_194212434.1">
    <property type="nucleotide sequence ID" value="NZ_CP061205.1"/>
</dbReference>
<name>A0ABV7D1W5_9PROT</name>
<dbReference type="Proteomes" id="UP001595444">
    <property type="component" value="Unassembled WGS sequence"/>
</dbReference>